<organism evidence="1 2">
    <name type="scientific">Aureobasidium pullulans</name>
    <name type="common">Black yeast</name>
    <name type="synonym">Pullularia pullulans</name>
    <dbReference type="NCBI Taxonomy" id="5580"/>
    <lineage>
        <taxon>Eukaryota</taxon>
        <taxon>Fungi</taxon>
        <taxon>Dikarya</taxon>
        <taxon>Ascomycota</taxon>
        <taxon>Pezizomycotina</taxon>
        <taxon>Dothideomycetes</taxon>
        <taxon>Dothideomycetidae</taxon>
        <taxon>Dothideales</taxon>
        <taxon>Saccotheciaceae</taxon>
        <taxon>Aureobasidium</taxon>
    </lineage>
</organism>
<keyword evidence="2" id="KW-1185">Reference proteome</keyword>
<reference evidence="1 2" key="1">
    <citation type="submission" date="2023-11" db="EMBL/GenBank/DDBJ databases">
        <title>Draft genome sequence and annotation of the polyextremotolerant black yeast-like fungus Aureobasidium pullulans NRRL 62042.</title>
        <authorList>
            <person name="Dielentheis-Frenken M.R.E."/>
            <person name="Wibberg D."/>
            <person name="Blank L.M."/>
            <person name="Tiso T."/>
        </authorList>
    </citation>
    <scope>NUCLEOTIDE SEQUENCE [LARGE SCALE GENOMIC DNA]</scope>
    <source>
        <strain evidence="1 2">NRRL 62042</strain>
    </source>
</reference>
<protein>
    <submittedName>
        <fullName evidence="1">Uncharacterized protein</fullName>
    </submittedName>
</protein>
<dbReference type="EMBL" id="JASGXD010000009">
    <property type="protein sequence ID" value="KAK6003539.1"/>
    <property type="molecule type" value="Genomic_DNA"/>
</dbReference>
<evidence type="ECO:0000313" key="1">
    <source>
        <dbReference type="EMBL" id="KAK6003539.1"/>
    </source>
</evidence>
<comment type="caution">
    <text evidence="1">The sequence shown here is derived from an EMBL/GenBank/DDBJ whole genome shotgun (WGS) entry which is preliminary data.</text>
</comment>
<proteinExistence type="predicted"/>
<dbReference type="Proteomes" id="UP001341245">
    <property type="component" value="Unassembled WGS sequence"/>
</dbReference>
<sequence length="309" mass="35381">MEMQTAVHKALDVKWQLTERIDSHKGRKRSHRRIRQTREYLERYGAISACSTTNIKLTIVPEAYPPSKASILALRNKIYLDDLYMETHHHGRFLILRTFAYPTNFSETQTFMPVEDEHTELPSGAVLCVKEPFYSSVSEDIGMALCVHHPSDVVFLDEDHPLFPHEWKSSAQPNTAFEWKLDGNNALKSRDYIKANQCYTKGLAAPRPAENEIKSDLLRNRAQPPRAFDYATLVLMDQDYKVTMDRTKGIILDRTNCVLSGKAVTATQYIEHFYTRVGKQSLAKSARALAEEMHVTCMGSMVDYKGFEK</sequence>
<name>A0ABR0TGI4_AURPU</name>
<gene>
    <name evidence="1" type="ORF">QM012_009310</name>
</gene>
<evidence type="ECO:0000313" key="2">
    <source>
        <dbReference type="Proteomes" id="UP001341245"/>
    </source>
</evidence>
<accession>A0ABR0TGI4</accession>